<reference evidence="3 5" key="1">
    <citation type="submission" date="2015-05" db="EMBL/GenBank/DDBJ databases">
        <title>Comparison of genome.</title>
        <authorList>
            <person name="Zheng Z."/>
            <person name="Sun M."/>
        </authorList>
    </citation>
    <scope>NUCLEOTIDE SEQUENCE [LARGE SCALE GENOMIC DNA]</scope>
    <source>
        <strain evidence="3 5">G25-74</strain>
    </source>
</reference>
<organism evidence="2 4">
    <name type="scientific">Lederbergia galactosidilytica</name>
    <dbReference type="NCBI Taxonomy" id="217031"/>
    <lineage>
        <taxon>Bacteria</taxon>
        <taxon>Bacillati</taxon>
        <taxon>Bacillota</taxon>
        <taxon>Bacilli</taxon>
        <taxon>Bacillales</taxon>
        <taxon>Bacillaceae</taxon>
        <taxon>Lederbergia</taxon>
    </lineage>
</organism>
<dbReference type="PATRIC" id="fig|217031.4.peg.7078"/>
<dbReference type="OrthoDB" id="9796521at2"/>
<evidence type="ECO:0000313" key="4">
    <source>
        <dbReference type="Proteomes" id="UP000053881"/>
    </source>
</evidence>
<dbReference type="Pfam" id="PF12681">
    <property type="entry name" value="Glyoxalase_2"/>
    <property type="match status" value="1"/>
</dbReference>
<feature type="domain" description="VOC" evidence="1">
    <location>
        <begin position="4"/>
        <end position="128"/>
    </location>
</feature>
<keyword evidence="5" id="KW-1185">Reference proteome</keyword>
<accession>A0A0Q9XQT3</accession>
<sequence>MRAEINLITIVTDDIVVMTNFYRDVLGFTIQSESPSNVEFNNEGVRFSICSKQIMSDITDGHSSFKEAKKGQSFELAFPCETPKEVENSYKDIIKKGATPIKEPSEMPWGQTTAFFADPDGNIHEIFC</sequence>
<dbReference type="STRING" id="217031.ABB05_08970"/>
<reference evidence="2 4" key="2">
    <citation type="submission" date="2015-06" db="EMBL/GenBank/DDBJ databases">
        <title>Genome sequencing project of Bacillus galactosidilyticus PL133.</title>
        <authorList>
            <person name="Gaiero J."/>
            <person name="Nicol R."/>
            <person name="Habash M."/>
        </authorList>
    </citation>
    <scope>NUCLEOTIDE SEQUENCE [LARGE SCALE GENOMIC DNA]</scope>
    <source>
        <strain evidence="2 4">PL133</strain>
    </source>
</reference>
<dbReference type="SUPFAM" id="SSF54593">
    <property type="entry name" value="Glyoxalase/Bleomycin resistance protein/Dihydroxybiphenyl dioxygenase"/>
    <property type="match status" value="1"/>
</dbReference>
<comment type="caution">
    <text evidence="2">The sequence shown here is derived from an EMBL/GenBank/DDBJ whole genome shotgun (WGS) entry which is preliminary data.</text>
</comment>
<evidence type="ECO:0000259" key="1">
    <source>
        <dbReference type="PROSITE" id="PS51819"/>
    </source>
</evidence>
<dbReference type="PANTHER" id="PTHR36503">
    <property type="entry name" value="BLR2520 PROTEIN"/>
    <property type="match status" value="1"/>
</dbReference>
<dbReference type="RefSeq" id="WP_057988862.1">
    <property type="nucleotide sequence ID" value="NZ_LDJR01000041.1"/>
</dbReference>
<dbReference type="InterPro" id="IPR025870">
    <property type="entry name" value="Glyoxalase-like_dom"/>
</dbReference>
<dbReference type="PROSITE" id="PS51819">
    <property type="entry name" value="VOC"/>
    <property type="match status" value="1"/>
</dbReference>
<dbReference type="InterPro" id="IPR037523">
    <property type="entry name" value="VOC_core"/>
</dbReference>
<dbReference type="EMBL" id="LGPB01000137">
    <property type="protein sequence ID" value="KRG09689.1"/>
    <property type="molecule type" value="Genomic_DNA"/>
</dbReference>
<evidence type="ECO:0000313" key="5">
    <source>
        <dbReference type="Proteomes" id="UP000077881"/>
    </source>
</evidence>
<dbReference type="PANTHER" id="PTHR36503:SF3">
    <property type="entry name" value="BLR0126 PROTEIN"/>
    <property type="match status" value="1"/>
</dbReference>
<dbReference type="InterPro" id="IPR029068">
    <property type="entry name" value="Glyas_Bleomycin-R_OHBP_Dase"/>
</dbReference>
<proteinExistence type="predicted"/>
<gene>
    <name evidence="3" type="ORF">ABB05_08970</name>
    <name evidence="2" type="ORF">ACA29_20835</name>
</gene>
<evidence type="ECO:0000313" key="2">
    <source>
        <dbReference type="EMBL" id="KRG09689.1"/>
    </source>
</evidence>
<dbReference type="Proteomes" id="UP000053881">
    <property type="component" value="Unassembled WGS sequence"/>
</dbReference>
<protein>
    <submittedName>
        <fullName evidence="2">Glyoxalase</fullName>
    </submittedName>
</protein>
<name>A0A0Q9XQT3_9BACI</name>
<evidence type="ECO:0000313" key="3">
    <source>
        <dbReference type="EMBL" id="OAK72162.1"/>
    </source>
</evidence>
<dbReference type="AlphaFoldDB" id="A0A0Q9XQT3"/>
<dbReference type="Gene3D" id="3.10.180.10">
    <property type="entry name" value="2,3-Dihydroxybiphenyl 1,2-Dioxygenase, domain 1"/>
    <property type="match status" value="1"/>
</dbReference>
<dbReference type="Proteomes" id="UP000077881">
    <property type="component" value="Unassembled WGS sequence"/>
</dbReference>
<dbReference type="EMBL" id="LDJR01000041">
    <property type="protein sequence ID" value="OAK72162.1"/>
    <property type="molecule type" value="Genomic_DNA"/>
</dbReference>